<dbReference type="KEGG" id="vg:40526467"/>
<sequence>MAQREQAQARQAPAAQPAAGPARMFHVQRGPAQDGLPNWYNDLDLPTNREYLFGGIDLFGKTYLCNVAEYYDLRPATRCALVAVIAIAEAHLAPRSADAMMVMVSRMIAETIVVHRTAATPDETQQQLCTWARAIWRNQERQVEGMRLRLQDYVGDRANGGRLAGIPLPDPGAEFLDTHNCWAYLVWVAERGVSDEMRRFPILAYVYTYVALAKRGTITIEKMRKIAQAVTLECGIDVALDRSLIGHIWGALASRLTDEEYQAVFERWEQDMMNVSLRMRITLMQAACSGLTSLVTCRNALRTFPDFPWSRVAALLPGDTARVVAAAAEVDGNRYYGFKKDYGAAASSGYRSFTWVAKELLLHYGGPDYVGLREYRGWTTNPLHKTQLQELIDNYTPQLEAEWTDEEMRPLLNAMTRVDNLA</sequence>
<keyword evidence="3" id="KW-1185">Reference proteome</keyword>
<gene>
    <name evidence="2" type="primary">N</name>
</gene>
<name>A0A0B5KTA5_9VIRU</name>
<accession>A0A0B5KTA5</accession>
<evidence type="ECO:0000313" key="2">
    <source>
        <dbReference type="EMBL" id="AJG39072.1"/>
    </source>
</evidence>
<evidence type="ECO:0000256" key="1">
    <source>
        <dbReference type="SAM" id="MobiDB-lite"/>
    </source>
</evidence>
<evidence type="ECO:0000313" key="3">
    <source>
        <dbReference type="Proteomes" id="UP000276326"/>
    </source>
</evidence>
<feature type="region of interest" description="Disordered" evidence="1">
    <location>
        <begin position="1"/>
        <end position="22"/>
    </location>
</feature>
<keyword evidence="2" id="KW-0543">Viral nucleoprotein</keyword>
<dbReference type="Proteomes" id="UP000276326">
    <property type="component" value="Genome"/>
</dbReference>
<organism evidence="2 3">
    <name type="scientific">Wuhan Louse Fly Virus 7</name>
    <dbReference type="NCBI Taxonomy" id="1608121"/>
    <lineage>
        <taxon>Viruses</taxon>
        <taxon>Riboviria</taxon>
        <taxon>Orthornavirae</taxon>
        <taxon>Negarnaviricota</taxon>
        <taxon>Haploviricotina</taxon>
        <taxon>Monjiviricetes</taxon>
        <taxon>Jingchuvirales</taxon>
        <taxon>Chuviridae</taxon>
        <taxon>Boscovirus</taxon>
        <taxon>Boscovirus hippoboscidae</taxon>
    </lineage>
</organism>
<dbReference type="RefSeq" id="YP_009666254.1">
    <property type="nucleotide sequence ID" value="NC_043470.1"/>
</dbReference>
<dbReference type="EMBL" id="KM817608">
    <property type="protein sequence ID" value="AJG39072.1"/>
    <property type="molecule type" value="Viral_cRNA"/>
</dbReference>
<protein>
    <submittedName>
        <fullName evidence="2">Putative nucleoprotein</fullName>
    </submittedName>
</protein>
<keyword evidence="2" id="KW-0946">Virion</keyword>
<reference evidence="2 3" key="1">
    <citation type="journal article" date="2015" name="Elife">
        <title>Unprecedented genomic diversity of RNA viruses in arthropods reveals the ancestry of negative-sense RNA viruses.</title>
        <authorList>
            <person name="Li C.X."/>
            <person name="Shi M."/>
            <person name="Tian J.H."/>
            <person name="Lin X.D."/>
            <person name="Kang Y.J."/>
            <person name="Chen L.J."/>
            <person name="Qin X.C."/>
            <person name="Xu J."/>
            <person name="Holmes E.C."/>
            <person name="Zhang Y.Z."/>
        </authorList>
    </citation>
    <scope>NUCLEOTIDE SEQUENCE [LARGE SCALE GENOMIC DNA]</scope>
    <source>
        <strain evidence="2 3">BFJSC-3</strain>
    </source>
</reference>
<proteinExistence type="predicted"/>
<dbReference type="GeneID" id="40526467"/>
<dbReference type="GO" id="GO:0019013">
    <property type="term" value="C:viral nucleocapsid"/>
    <property type="evidence" value="ECO:0007669"/>
    <property type="project" value="UniProtKB-KW"/>
</dbReference>